<gene>
    <name evidence="2" type="ORF">GOAMR_34_00100</name>
</gene>
<organism evidence="2 3">
    <name type="scientific">Gordonia amarae NBRC 15530</name>
    <dbReference type="NCBI Taxonomy" id="1075090"/>
    <lineage>
        <taxon>Bacteria</taxon>
        <taxon>Bacillati</taxon>
        <taxon>Actinomycetota</taxon>
        <taxon>Actinomycetes</taxon>
        <taxon>Mycobacteriales</taxon>
        <taxon>Gordoniaceae</taxon>
        <taxon>Gordonia</taxon>
    </lineage>
</organism>
<dbReference type="EMBL" id="BAED01000034">
    <property type="protein sequence ID" value="GAB05344.1"/>
    <property type="molecule type" value="Genomic_DNA"/>
</dbReference>
<keyword evidence="1" id="KW-1133">Transmembrane helix</keyword>
<keyword evidence="1" id="KW-0472">Membrane</keyword>
<dbReference type="STRING" id="1075090.GOAMR_34_00100"/>
<name>G7GP19_9ACTN</name>
<dbReference type="RefSeq" id="WP_005186266.1">
    <property type="nucleotide sequence ID" value="NZ_BAED01000034.1"/>
</dbReference>
<evidence type="ECO:0000256" key="1">
    <source>
        <dbReference type="SAM" id="Phobius"/>
    </source>
</evidence>
<reference evidence="2 3" key="1">
    <citation type="submission" date="2011-11" db="EMBL/GenBank/DDBJ databases">
        <title>Whole genome shotgun sequence of Gordonia amarae NBRC 15530.</title>
        <authorList>
            <person name="Takarada H."/>
            <person name="Hosoyama A."/>
            <person name="Tsuchikane K."/>
            <person name="Katsumata H."/>
            <person name="Yamazaki S."/>
            <person name="Fujita N."/>
        </authorList>
    </citation>
    <scope>NUCLEOTIDE SEQUENCE [LARGE SCALE GENOMIC DNA]</scope>
    <source>
        <strain evidence="2 3">NBRC 15530</strain>
    </source>
</reference>
<dbReference type="AlphaFoldDB" id="G7GP19"/>
<dbReference type="Proteomes" id="UP000006023">
    <property type="component" value="Unassembled WGS sequence"/>
</dbReference>
<dbReference type="eggNOG" id="ENOG503340R">
    <property type="taxonomic scope" value="Bacteria"/>
</dbReference>
<evidence type="ECO:0000313" key="3">
    <source>
        <dbReference type="Proteomes" id="UP000006023"/>
    </source>
</evidence>
<feature type="transmembrane region" description="Helical" evidence="1">
    <location>
        <begin position="89"/>
        <end position="109"/>
    </location>
</feature>
<evidence type="ECO:0000313" key="2">
    <source>
        <dbReference type="EMBL" id="GAB05344.1"/>
    </source>
</evidence>
<proteinExistence type="predicted"/>
<keyword evidence="1" id="KW-0812">Transmembrane</keyword>
<accession>G7GP19</accession>
<protein>
    <submittedName>
        <fullName evidence="2">Uncharacterized protein</fullName>
    </submittedName>
</protein>
<keyword evidence="3" id="KW-1185">Reference proteome</keyword>
<comment type="caution">
    <text evidence="2">The sequence shown here is derived from an EMBL/GenBank/DDBJ whole genome shotgun (WGS) entry which is preliminary data.</text>
</comment>
<sequence length="156" mass="16210">MTYQGGVPDPYNGGQQFNHGQGGNPAFGADAFGMPSGGVVPDAPLVTVGDITCTQTQVITPSGTFPIAGAQWSVTDMSSTTEKVSTTGIVLAILGFLFVCVFSLFFLLMKDRATTGYIQVMVRGANGVQHVSNIPAASPATMIDVSGRVNYARTLS</sequence>